<dbReference type="EMBL" id="JACDTQ010002466">
    <property type="protein sequence ID" value="KAF5918292.1"/>
    <property type="molecule type" value="Genomic_DNA"/>
</dbReference>
<dbReference type="GO" id="GO:0008395">
    <property type="term" value="F:steroid hydroxylase activity"/>
    <property type="evidence" value="ECO:0007669"/>
    <property type="project" value="TreeGrafter"/>
</dbReference>
<evidence type="ECO:0000313" key="9">
    <source>
        <dbReference type="EMBL" id="KAF5918292.1"/>
    </source>
</evidence>
<evidence type="ECO:0000256" key="4">
    <source>
        <dbReference type="ARBA" id="ARBA00022723"/>
    </source>
</evidence>
<gene>
    <name evidence="9" type="ORF">HPG69_002935</name>
</gene>
<keyword evidence="6" id="KW-0408">Iron</keyword>
<keyword evidence="10" id="KW-1185">Reference proteome</keyword>
<keyword evidence="7" id="KW-0503">Monooxygenase</keyword>
<comment type="caution">
    <text evidence="9">The sequence shown here is derived from an EMBL/GenBank/DDBJ whole genome shotgun (WGS) entry which is preliminary data.</text>
</comment>
<accession>A0A7J7ER68</accession>
<dbReference type="Gene3D" id="1.10.630.10">
    <property type="entry name" value="Cytochrome P450"/>
    <property type="match status" value="1"/>
</dbReference>
<proteinExistence type="inferred from homology"/>
<dbReference type="InterPro" id="IPR050705">
    <property type="entry name" value="Cytochrome_P450_3A"/>
</dbReference>
<dbReference type="GO" id="GO:0016705">
    <property type="term" value="F:oxidoreductase activity, acting on paired donors, with incorporation or reduction of molecular oxygen"/>
    <property type="evidence" value="ECO:0007669"/>
    <property type="project" value="InterPro"/>
</dbReference>
<comment type="cofactor">
    <cofactor evidence="1">
        <name>heme</name>
        <dbReference type="ChEBI" id="CHEBI:30413"/>
    </cofactor>
</comment>
<feature type="compositionally biased region" description="Basic and acidic residues" evidence="8">
    <location>
        <begin position="150"/>
        <end position="170"/>
    </location>
</feature>
<protein>
    <submittedName>
        <fullName evidence="9">Uncharacterized protein</fullName>
    </submittedName>
</protein>
<evidence type="ECO:0000256" key="7">
    <source>
        <dbReference type="ARBA" id="ARBA00023033"/>
    </source>
</evidence>
<dbReference type="Proteomes" id="UP000551758">
    <property type="component" value="Unassembled WGS sequence"/>
</dbReference>
<dbReference type="GO" id="GO:0020037">
    <property type="term" value="F:heme binding"/>
    <property type="evidence" value="ECO:0007669"/>
    <property type="project" value="InterPro"/>
</dbReference>
<comment type="similarity">
    <text evidence="2">Belongs to the cytochrome P450 family.</text>
</comment>
<dbReference type="InterPro" id="IPR036396">
    <property type="entry name" value="Cyt_P450_sf"/>
</dbReference>
<feature type="region of interest" description="Disordered" evidence="8">
    <location>
        <begin position="133"/>
        <end position="170"/>
    </location>
</feature>
<dbReference type="GO" id="GO:0005506">
    <property type="term" value="F:iron ion binding"/>
    <property type="evidence" value="ECO:0007669"/>
    <property type="project" value="InterPro"/>
</dbReference>
<evidence type="ECO:0000256" key="2">
    <source>
        <dbReference type="ARBA" id="ARBA00010617"/>
    </source>
</evidence>
<keyword evidence="5" id="KW-0560">Oxidoreductase</keyword>
<organism evidence="9 10">
    <name type="scientific">Diceros bicornis minor</name>
    <name type="common">South-central black rhinoceros</name>
    <dbReference type="NCBI Taxonomy" id="77932"/>
    <lineage>
        <taxon>Eukaryota</taxon>
        <taxon>Metazoa</taxon>
        <taxon>Chordata</taxon>
        <taxon>Craniata</taxon>
        <taxon>Vertebrata</taxon>
        <taxon>Euteleostomi</taxon>
        <taxon>Mammalia</taxon>
        <taxon>Eutheria</taxon>
        <taxon>Laurasiatheria</taxon>
        <taxon>Perissodactyla</taxon>
        <taxon>Rhinocerotidae</taxon>
        <taxon>Diceros</taxon>
    </lineage>
</organism>
<evidence type="ECO:0000256" key="6">
    <source>
        <dbReference type="ARBA" id="ARBA00023004"/>
    </source>
</evidence>
<name>A0A7J7ER68_DICBM</name>
<keyword evidence="4" id="KW-0479">Metal-binding</keyword>
<dbReference type="AlphaFoldDB" id="A0A7J7ER68"/>
<evidence type="ECO:0000256" key="8">
    <source>
        <dbReference type="SAM" id="MobiDB-lite"/>
    </source>
</evidence>
<dbReference type="PANTHER" id="PTHR24302">
    <property type="entry name" value="CYTOCHROME P450 FAMILY 3"/>
    <property type="match status" value="1"/>
</dbReference>
<keyword evidence="3" id="KW-0349">Heme</keyword>
<reference evidence="9 10" key="1">
    <citation type="journal article" date="2020" name="Mol. Biol. Evol.">
        <title>Interspecific Gene Flow and the Evolution of Specialization in Black and White Rhinoceros.</title>
        <authorList>
            <person name="Moodley Y."/>
            <person name="Westbury M.V."/>
            <person name="Russo I.M."/>
            <person name="Gopalakrishnan S."/>
            <person name="Rakotoarivelo A."/>
            <person name="Olsen R.A."/>
            <person name="Prost S."/>
            <person name="Tunstall T."/>
            <person name="Ryder O.A."/>
            <person name="Dalen L."/>
            <person name="Bruford M.W."/>
        </authorList>
    </citation>
    <scope>NUCLEOTIDE SEQUENCE [LARGE SCALE GENOMIC DNA]</scope>
    <source>
        <strain evidence="9">SBR-YM</strain>
        <tissue evidence="9">Skin</tissue>
    </source>
</reference>
<evidence type="ECO:0000256" key="3">
    <source>
        <dbReference type="ARBA" id="ARBA00022617"/>
    </source>
</evidence>
<evidence type="ECO:0000256" key="5">
    <source>
        <dbReference type="ARBA" id="ARBA00023002"/>
    </source>
</evidence>
<dbReference type="PANTHER" id="PTHR24302:SF42">
    <property type="entry name" value="CYTOCHROME P450 FAMILY 3 SUBFAMILY A MEMBER 4"/>
    <property type="match status" value="1"/>
</dbReference>
<sequence length="170" mass="18833">MGPRGSPRGKSYSASGAQRLQHLRRQAPILVILDPVLIKSVLEKKFYILFTTQRNLGLNGSLESSLIITEDDKCKLLRTIISRIFSSGKLKEVNVGKLALKSRRGDAGPLGLRATPRGRGDAGQLHQRLSLTERGVQKRAPYTPAAETDTDQRSCRRPVVLKERNPVPRV</sequence>
<evidence type="ECO:0000313" key="10">
    <source>
        <dbReference type="Proteomes" id="UP000551758"/>
    </source>
</evidence>
<evidence type="ECO:0000256" key="1">
    <source>
        <dbReference type="ARBA" id="ARBA00001971"/>
    </source>
</evidence>